<reference evidence="1" key="1">
    <citation type="submission" date="2020-03" db="EMBL/GenBank/DDBJ databases">
        <title>The deep terrestrial virosphere.</title>
        <authorList>
            <person name="Holmfeldt K."/>
            <person name="Nilsson E."/>
            <person name="Simone D."/>
            <person name="Lopez-Fernandez M."/>
            <person name="Wu X."/>
            <person name="de Brujin I."/>
            <person name="Lundin D."/>
            <person name="Andersson A."/>
            <person name="Bertilsson S."/>
            <person name="Dopson M."/>
        </authorList>
    </citation>
    <scope>NUCLEOTIDE SEQUENCE</scope>
    <source>
        <strain evidence="2">MM415A00577</strain>
        <strain evidence="3">MM415B04191</strain>
        <strain evidence="1">TM448A02118</strain>
    </source>
</reference>
<evidence type="ECO:0000313" key="1">
    <source>
        <dbReference type="EMBL" id="QJA51432.1"/>
    </source>
</evidence>
<protein>
    <submittedName>
        <fullName evidence="1">Uncharacterized protein</fullName>
    </submittedName>
</protein>
<gene>
    <name evidence="2" type="ORF">MM415A00577_0018</name>
    <name evidence="3" type="ORF">MM415B04191_0009</name>
    <name evidence="1" type="ORF">TM448A02118_0009</name>
</gene>
<dbReference type="EMBL" id="MT143157">
    <property type="protein sequence ID" value="QJA93546.1"/>
    <property type="molecule type" value="Genomic_DNA"/>
</dbReference>
<accession>A0A6H1ZVE1</accession>
<evidence type="ECO:0000313" key="3">
    <source>
        <dbReference type="EMBL" id="QJA93546.1"/>
    </source>
</evidence>
<evidence type="ECO:0000313" key="2">
    <source>
        <dbReference type="EMBL" id="QJA81158.1"/>
    </source>
</evidence>
<organism evidence="1">
    <name type="scientific">viral metagenome</name>
    <dbReference type="NCBI Taxonomy" id="1070528"/>
    <lineage>
        <taxon>unclassified sequences</taxon>
        <taxon>metagenomes</taxon>
        <taxon>organismal metagenomes</taxon>
    </lineage>
</organism>
<dbReference type="EMBL" id="MT142449">
    <property type="protein sequence ID" value="QJA81158.1"/>
    <property type="molecule type" value="Genomic_DNA"/>
</dbReference>
<proteinExistence type="predicted"/>
<dbReference type="AlphaFoldDB" id="A0A6H1ZVE1"/>
<sequence>MDKSNQVCFNGHYFQSNVKPKEVLGILFTAIPNLNCWSYEALKELYVEGIKLVSDVVGKTNGAQKLILYLPFTREGMLRRIYETILSSEKLSTLPGFGLSNSFGDKLKGNPEIHSIYKKGN</sequence>
<name>A0A6H1ZVE1_9ZZZZ</name>
<dbReference type="EMBL" id="MT144262">
    <property type="protein sequence ID" value="QJA51432.1"/>
    <property type="molecule type" value="Genomic_DNA"/>
</dbReference>